<dbReference type="SMART" id="SM00507">
    <property type="entry name" value="HNHc"/>
    <property type="match status" value="1"/>
</dbReference>
<dbReference type="Gene3D" id="1.10.30.50">
    <property type="match status" value="1"/>
</dbReference>
<evidence type="ECO:0000313" key="2">
    <source>
        <dbReference type="EMBL" id="QFG74470.1"/>
    </source>
</evidence>
<sequence>MPHFGLPGKLCFKQNIDVFCCKTLDSILLLNLIDNNKIIIPNYQREIDTQKINCIVKHYLERQKYNENVFHHSEFKLASIQIDKKWYNYLVDGQHRLQALKILIDKNGVIGDIRLTHKHCNNLDECIKYFEEININSNIEPIYKDLQEPFNRKLIYEIKKELKSNYENGFSKKKDNKKYWHLDEFLSELSIDKLKNTIYIDNNNQLNTKLLLKNIVLLNQKIKDTIDLNDFSVYTKKKLEETDIYFTLKFVNFFECLLNLENKLNITAEKNLTKKKKSIPKIIKTLVWDKRFSNERTGKCFCCEKNKIDITDFHVGHIIPESKGGSNSINNLEPICPRCNLSMGNKNMNDFKNKYFPKKNNIKKTKSVVL</sequence>
<proteinExistence type="predicted"/>
<dbReference type="EMBL" id="MN448288">
    <property type="protein sequence ID" value="QFG74470.1"/>
    <property type="molecule type" value="Genomic_DNA"/>
</dbReference>
<dbReference type="GO" id="GO:0004519">
    <property type="term" value="F:endonuclease activity"/>
    <property type="evidence" value="ECO:0007669"/>
    <property type="project" value="UniProtKB-KW"/>
</dbReference>
<dbReference type="InterPro" id="IPR029471">
    <property type="entry name" value="HNH_5"/>
</dbReference>
<feature type="domain" description="HNH nuclease" evidence="1">
    <location>
        <begin position="288"/>
        <end position="341"/>
    </location>
</feature>
<dbReference type="InterPro" id="IPR003615">
    <property type="entry name" value="HNH_nuc"/>
</dbReference>
<name>A0A5J6VKG0_9VIRU</name>
<keyword evidence="2" id="KW-0540">Nuclease</keyword>
<reference evidence="2" key="1">
    <citation type="journal article" date="2019" name="Philos. Trans. R. Soc. Lond., B, Biol. Sci.">
        <title>Targeted metagenomic recovery of four divergent viruses reveals shared and distinctive characteristics of giant viruses of marine eukaryotes.</title>
        <authorList>
            <person name="Needham D.M."/>
            <person name="Poirier C."/>
            <person name="Hehenberger E."/>
            <person name="Jimenez V."/>
            <person name="Swalwell J.E."/>
            <person name="Santoro A.E."/>
            <person name="Worden A.Z."/>
        </authorList>
    </citation>
    <scope>NUCLEOTIDE SEQUENCE</scope>
    <source>
        <strain evidence="2">MPacV-611</strain>
    </source>
</reference>
<keyword evidence="2" id="KW-0378">Hydrolase</keyword>
<protein>
    <submittedName>
        <fullName evidence="2">HNH endonuclease</fullName>
    </submittedName>
</protein>
<accession>A0A5J6VKG0</accession>
<dbReference type="Pfam" id="PF14279">
    <property type="entry name" value="HNH_5"/>
    <property type="match status" value="1"/>
</dbReference>
<evidence type="ECO:0000259" key="1">
    <source>
        <dbReference type="SMART" id="SM00507"/>
    </source>
</evidence>
<keyword evidence="2" id="KW-0255">Endonuclease</keyword>
<organism evidence="2">
    <name type="scientific">Megaviridae environmental sample</name>
    <dbReference type="NCBI Taxonomy" id="1737588"/>
    <lineage>
        <taxon>Viruses</taxon>
        <taxon>Varidnaviria</taxon>
        <taxon>Bamfordvirae</taxon>
        <taxon>Nucleocytoviricota</taxon>
        <taxon>Megaviricetes</taxon>
        <taxon>Imitervirales</taxon>
        <taxon>Mimiviridae</taxon>
        <taxon>environmental samples</taxon>
    </lineage>
</organism>
<dbReference type="CDD" id="cd00085">
    <property type="entry name" value="HNHc"/>
    <property type="match status" value="1"/>
</dbReference>